<gene>
    <name evidence="10" type="ORF">F7725_020710</name>
</gene>
<feature type="region of interest" description="Disordered" evidence="7">
    <location>
        <begin position="107"/>
        <end position="147"/>
    </location>
</feature>
<dbReference type="GO" id="GO:0010312">
    <property type="term" value="P:detoxification of zinc ion"/>
    <property type="evidence" value="ECO:0007669"/>
    <property type="project" value="TreeGrafter"/>
</dbReference>
<evidence type="ECO:0000256" key="4">
    <source>
        <dbReference type="ARBA" id="ARBA00022833"/>
    </source>
</evidence>
<feature type="domain" description="Cation efflux protein cytoplasmic" evidence="9">
    <location>
        <begin position="417"/>
        <end position="491"/>
    </location>
</feature>
<dbReference type="InterPro" id="IPR027470">
    <property type="entry name" value="Cation_efflux_CTD"/>
</dbReference>
<dbReference type="InterPro" id="IPR036837">
    <property type="entry name" value="Cation_efflux_CTD_sf"/>
</dbReference>
<keyword evidence="3 8" id="KW-0812">Transmembrane</keyword>
<dbReference type="Proteomes" id="UP000518266">
    <property type="component" value="Unassembled WGS sequence"/>
</dbReference>
<dbReference type="GO" id="GO:0019855">
    <property type="term" value="F:calcium channel inhibitor activity"/>
    <property type="evidence" value="ECO:0007669"/>
    <property type="project" value="TreeGrafter"/>
</dbReference>
<dbReference type="SUPFAM" id="SSF160240">
    <property type="entry name" value="Cation efflux protein cytoplasmic domain-like"/>
    <property type="match status" value="1"/>
</dbReference>
<dbReference type="SUPFAM" id="SSF161111">
    <property type="entry name" value="Cation efflux protein transmembrane domain-like"/>
    <property type="match status" value="1"/>
</dbReference>
<organism evidence="10 11">
    <name type="scientific">Dissostichus mawsoni</name>
    <name type="common">Antarctic cod</name>
    <dbReference type="NCBI Taxonomy" id="36200"/>
    <lineage>
        <taxon>Eukaryota</taxon>
        <taxon>Metazoa</taxon>
        <taxon>Chordata</taxon>
        <taxon>Craniata</taxon>
        <taxon>Vertebrata</taxon>
        <taxon>Euteleostomi</taxon>
        <taxon>Actinopterygii</taxon>
        <taxon>Neopterygii</taxon>
        <taxon>Teleostei</taxon>
        <taxon>Neoteleostei</taxon>
        <taxon>Acanthomorphata</taxon>
        <taxon>Eupercaria</taxon>
        <taxon>Perciformes</taxon>
        <taxon>Notothenioidei</taxon>
        <taxon>Nototheniidae</taxon>
        <taxon>Dissostichus</taxon>
    </lineage>
</organism>
<feature type="transmembrane region" description="Helical" evidence="8">
    <location>
        <begin position="341"/>
        <end position="368"/>
    </location>
</feature>
<dbReference type="OrthoDB" id="29444at2759"/>
<name>A0A7J5YDZ2_DISMA</name>
<keyword evidence="11" id="KW-1185">Reference proteome</keyword>
<comment type="caution">
    <text evidence="10">The sequence shown here is derived from an EMBL/GenBank/DDBJ whole genome shotgun (WGS) entry which is preliminary data.</text>
</comment>
<dbReference type="PANTHER" id="PTHR45820:SF6">
    <property type="entry name" value="ZINC_CADMIUM RESISTANCE PROTEIN-LIKE"/>
    <property type="match status" value="1"/>
</dbReference>
<keyword evidence="4" id="KW-0862">Zinc</keyword>
<dbReference type="Pfam" id="PF16916">
    <property type="entry name" value="ZT_dimer"/>
    <property type="match status" value="1"/>
</dbReference>
<evidence type="ECO:0000256" key="8">
    <source>
        <dbReference type="SAM" id="Phobius"/>
    </source>
</evidence>
<keyword evidence="6 8" id="KW-0472">Membrane</keyword>
<sequence>MLVNSRGVSPDLACWFPDQWTATDRAHRAGADGPAASSEGSGVSRYLMSLCSEGMRVLHWCMLGVTILLLACEVTISQLCKSLITLVDGFHTLFILLRMALPPVDSSSSPPHAESSSSAPPSPPPAESSIESPPGGPAGGPQASGVSLTSSRVQPVGSFISALLLTSLCLSYFMEILSFTLDPHPVQRPLLLVVVGAGSVLHKMLVVWLNWDHLQEEKAGPESHLEVNHKALAAEEIKGRAEDGSHVQYAVNDSHHNGALVLCNPGTSSVPDTDCQTAPKTEVHLHAAAPEESWDCGAAQLKVNKCMGHLDKQTASDTSPVCKSSHPIERTLPISQWPVSLLSFVLVLQGLCTSLLALTNSLVVLLIVPQLLHSSGTCGLLVYLDPGLSLLAVIMLVVTVLPQVHRYGLLLLQASPPHICVSDLGRRITSVPGVQAVHDLHVWQLTESFTVASVHVHCHAGFPLQRCADLMSGVTKVLQSVGVSCCTVQPEFASCCPGSSAGSAGCASPVVHREDPSLPPLLSCSLACGKACDGNMCCSSLEESRSLLAPAAGETKEEPQTLVIENTFL</sequence>
<dbReference type="InterPro" id="IPR027469">
    <property type="entry name" value="Cation_efflux_TMD_sf"/>
</dbReference>
<evidence type="ECO:0000256" key="7">
    <source>
        <dbReference type="SAM" id="MobiDB-lite"/>
    </source>
</evidence>
<feature type="compositionally biased region" description="Low complexity" evidence="7">
    <location>
        <begin position="107"/>
        <end position="119"/>
    </location>
</feature>
<proteinExistence type="inferred from homology"/>
<dbReference type="GO" id="GO:0005385">
    <property type="term" value="F:zinc ion transmembrane transporter activity"/>
    <property type="evidence" value="ECO:0007669"/>
    <property type="project" value="TreeGrafter"/>
</dbReference>
<evidence type="ECO:0000313" key="11">
    <source>
        <dbReference type="Proteomes" id="UP000518266"/>
    </source>
</evidence>
<dbReference type="GO" id="GO:0005783">
    <property type="term" value="C:endoplasmic reticulum"/>
    <property type="evidence" value="ECO:0007669"/>
    <property type="project" value="TreeGrafter"/>
</dbReference>
<keyword evidence="5 8" id="KW-1133">Transmembrane helix</keyword>
<evidence type="ECO:0000256" key="6">
    <source>
        <dbReference type="ARBA" id="ARBA00023136"/>
    </source>
</evidence>
<accession>A0A7J5YDZ2</accession>
<dbReference type="EMBL" id="JAAKFY010000013">
    <property type="protein sequence ID" value="KAF3847682.1"/>
    <property type="molecule type" value="Genomic_DNA"/>
</dbReference>
<feature type="transmembrane region" description="Helical" evidence="8">
    <location>
        <begin position="380"/>
        <end position="401"/>
    </location>
</feature>
<evidence type="ECO:0000256" key="2">
    <source>
        <dbReference type="ARBA" id="ARBA00008873"/>
    </source>
</evidence>
<dbReference type="GO" id="GO:0005794">
    <property type="term" value="C:Golgi apparatus"/>
    <property type="evidence" value="ECO:0007669"/>
    <property type="project" value="TreeGrafter"/>
</dbReference>
<comment type="subcellular location">
    <subcellularLocation>
        <location evidence="1">Membrane</location>
        <topology evidence="1">Multi-pass membrane protein</topology>
    </subcellularLocation>
</comment>
<dbReference type="PANTHER" id="PTHR45820">
    <property type="entry name" value="FI23527P1"/>
    <property type="match status" value="1"/>
</dbReference>
<evidence type="ECO:0000256" key="3">
    <source>
        <dbReference type="ARBA" id="ARBA00022692"/>
    </source>
</evidence>
<evidence type="ECO:0000259" key="9">
    <source>
        <dbReference type="Pfam" id="PF16916"/>
    </source>
</evidence>
<reference evidence="10 11" key="1">
    <citation type="submission" date="2020-03" db="EMBL/GenBank/DDBJ databases">
        <title>Dissostichus mawsoni Genome sequencing and assembly.</title>
        <authorList>
            <person name="Park H."/>
        </authorList>
    </citation>
    <scope>NUCLEOTIDE SEQUENCE [LARGE SCALE GENOMIC DNA]</scope>
    <source>
        <strain evidence="10">DM0001</strain>
        <tissue evidence="10">Muscle</tissue>
    </source>
</reference>
<dbReference type="GO" id="GO:0006882">
    <property type="term" value="P:intracellular zinc ion homeostasis"/>
    <property type="evidence" value="ECO:0007669"/>
    <property type="project" value="TreeGrafter"/>
</dbReference>
<protein>
    <recommendedName>
        <fullName evidence="9">Cation efflux protein cytoplasmic domain-containing protein</fullName>
    </recommendedName>
</protein>
<dbReference type="Gene3D" id="1.20.1510.10">
    <property type="entry name" value="Cation efflux protein transmembrane domain"/>
    <property type="match status" value="1"/>
</dbReference>
<evidence type="ECO:0000256" key="5">
    <source>
        <dbReference type="ARBA" id="ARBA00022989"/>
    </source>
</evidence>
<dbReference type="GO" id="GO:0016020">
    <property type="term" value="C:membrane"/>
    <property type="evidence" value="ECO:0007669"/>
    <property type="project" value="UniProtKB-SubCell"/>
</dbReference>
<evidence type="ECO:0000256" key="1">
    <source>
        <dbReference type="ARBA" id="ARBA00004141"/>
    </source>
</evidence>
<evidence type="ECO:0000313" key="10">
    <source>
        <dbReference type="EMBL" id="KAF3847682.1"/>
    </source>
</evidence>
<dbReference type="AlphaFoldDB" id="A0A7J5YDZ2"/>
<comment type="similarity">
    <text evidence="2">Belongs to the cation diffusion facilitator (CDF) transporter (TC 2.A.4) family. SLC30A subfamily.</text>
</comment>